<comment type="caution">
    <text evidence="8">The sequence shown here is derived from an EMBL/GenBank/DDBJ whole genome shotgun (WGS) entry which is preliminary data.</text>
</comment>
<keyword evidence="5 7" id="KW-1133">Transmembrane helix</keyword>
<organism evidence="8 9">
    <name type="scientific">Paenibacillus gansuensis</name>
    <dbReference type="NCBI Taxonomy" id="306542"/>
    <lineage>
        <taxon>Bacteria</taxon>
        <taxon>Bacillati</taxon>
        <taxon>Bacillota</taxon>
        <taxon>Bacilli</taxon>
        <taxon>Bacillales</taxon>
        <taxon>Paenibacillaceae</taxon>
        <taxon>Paenibacillus</taxon>
    </lineage>
</organism>
<evidence type="ECO:0000313" key="8">
    <source>
        <dbReference type="EMBL" id="MFD2612182.1"/>
    </source>
</evidence>
<name>A0ABW5PA54_9BACL</name>
<feature type="transmembrane region" description="Helical" evidence="7">
    <location>
        <begin position="306"/>
        <end position="332"/>
    </location>
</feature>
<accession>A0ABW5PA54</accession>
<sequence length="409" mass="42907">MKQNTTITVPKSELFTVFLTALKLGCTSFGGPAAHIGYFRKEYVERKRWLSENEYAEIVALCQFLPGPASSQVGMAIGMKKAGLPGSAAAWLGFTLPSAVLLILFALVVGAYDVSGSGWLHGLKIVAVVIVAQAVWGMGKTLAAGAVKGTIAIASAAALLCFPFSYVQLIVLAAAGSAGWICLRKEQMIPAAPQAVIKLNEPAQLTHVKSSISLVLFLLFFIGLPLTATIYPSVWLELASVFYRTGSLVFGGGHVVLPLLQQEVVPRGWLTEAQFVTGYGAAQAVPGPLFTFAAYTGSAMATGMEAVLMGVVSLLFVFLPSFLLVTAAIPYWAQLCRNANFQSVVRGINAGVVGILLAALYNPVWITAITSASDLALALVLFAGMTFGKLPPWGAVLAGAAGGVLLHTI</sequence>
<evidence type="ECO:0000313" key="9">
    <source>
        <dbReference type="Proteomes" id="UP001597541"/>
    </source>
</evidence>
<dbReference type="PIRSF" id="PIRSF004810">
    <property type="entry name" value="ChrA"/>
    <property type="match status" value="1"/>
</dbReference>
<keyword evidence="4 7" id="KW-0812">Transmembrane</keyword>
<dbReference type="PANTHER" id="PTHR33567">
    <property type="entry name" value="CHROMATE ION TRANSPORTER (EUROFUNG)"/>
    <property type="match status" value="1"/>
</dbReference>
<feature type="transmembrane region" description="Helical" evidence="7">
    <location>
        <begin position="212"/>
        <end position="234"/>
    </location>
</feature>
<evidence type="ECO:0000256" key="7">
    <source>
        <dbReference type="SAM" id="Phobius"/>
    </source>
</evidence>
<proteinExistence type="inferred from homology"/>
<evidence type="ECO:0000256" key="4">
    <source>
        <dbReference type="ARBA" id="ARBA00022692"/>
    </source>
</evidence>
<protein>
    <submittedName>
        <fullName evidence="8">Chromate efflux transporter</fullName>
    </submittedName>
</protein>
<feature type="transmembrane region" description="Helical" evidence="7">
    <location>
        <begin position="14"/>
        <end position="39"/>
    </location>
</feature>
<feature type="transmembrane region" description="Helical" evidence="7">
    <location>
        <begin position="89"/>
        <end position="112"/>
    </location>
</feature>
<gene>
    <name evidence="8" type="primary">chrA</name>
    <name evidence="8" type="ORF">ACFSUF_07030</name>
</gene>
<evidence type="ECO:0000256" key="2">
    <source>
        <dbReference type="ARBA" id="ARBA00005262"/>
    </source>
</evidence>
<feature type="transmembrane region" description="Helical" evidence="7">
    <location>
        <begin position="367"/>
        <end position="387"/>
    </location>
</feature>
<dbReference type="RefSeq" id="WP_377601471.1">
    <property type="nucleotide sequence ID" value="NZ_JBHUME010000005.1"/>
</dbReference>
<keyword evidence="9" id="KW-1185">Reference proteome</keyword>
<comment type="similarity">
    <text evidence="2">Belongs to the chromate ion transporter (CHR) (TC 2.A.51) family.</text>
</comment>
<evidence type="ECO:0000256" key="3">
    <source>
        <dbReference type="ARBA" id="ARBA00022475"/>
    </source>
</evidence>
<dbReference type="PANTHER" id="PTHR33567:SF3">
    <property type="entry name" value="CHROMATE ION TRANSPORTER (EUROFUNG)"/>
    <property type="match status" value="1"/>
</dbReference>
<feature type="transmembrane region" description="Helical" evidence="7">
    <location>
        <begin position="118"/>
        <end position="139"/>
    </location>
</feature>
<evidence type="ECO:0000256" key="6">
    <source>
        <dbReference type="ARBA" id="ARBA00023136"/>
    </source>
</evidence>
<dbReference type="InterPro" id="IPR003370">
    <property type="entry name" value="Chromate_transpt"/>
</dbReference>
<dbReference type="NCBIfam" id="TIGR00937">
    <property type="entry name" value="2A51"/>
    <property type="match status" value="1"/>
</dbReference>
<feature type="transmembrane region" description="Helical" evidence="7">
    <location>
        <begin position="151"/>
        <end position="175"/>
    </location>
</feature>
<evidence type="ECO:0000256" key="1">
    <source>
        <dbReference type="ARBA" id="ARBA00004651"/>
    </source>
</evidence>
<keyword evidence="3" id="KW-1003">Cell membrane</keyword>
<comment type="subcellular location">
    <subcellularLocation>
        <location evidence="1">Cell membrane</location>
        <topology evidence="1">Multi-pass membrane protein</topology>
    </subcellularLocation>
</comment>
<keyword evidence="6 7" id="KW-0472">Membrane</keyword>
<reference evidence="9" key="1">
    <citation type="journal article" date="2019" name="Int. J. Syst. Evol. Microbiol.">
        <title>The Global Catalogue of Microorganisms (GCM) 10K type strain sequencing project: providing services to taxonomists for standard genome sequencing and annotation.</title>
        <authorList>
            <consortium name="The Broad Institute Genomics Platform"/>
            <consortium name="The Broad Institute Genome Sequencing Center for Infectious Disease"/>
            <person name="Wu L."/>
            <person name="Ma J."/>
        </authorList>
    </citation>
    <scope>NUCLEOTIDE SEQUENCE [LARGE SCALE GENOMIC DNA]</scope>
    <source>
        <strain evidence="9">KCTC 3950</strain>
    </source>
</reference>
<dbReference type="Proteomes" id="UP001597541">
    <property type="component" value="Unassembled WGS sequence"/>
</dbReference>
<dbReference type="Pfam" id="PF02417">
    <property type="entry name" value="Chromate_transp"/>
    <property type="match status" value="2"/>
</dbReference>
<feature type="transmembrane region" description="Helical" evidence="7">
    <location>
        <begin position="241"/>
        <end position="260"/>
    </location>
</feature>
<evidence type="ECO:0000256" key="5">
    <source>
        <dbReference type="ARBA" id="ARBA00022989"/>
    </source>
</evidence>
<dbReference type="InterPro" id="IPR014047">
    <property type="entry name" value="Chr_Tranpt_l_chain"/>
</dbReference>
<dbReference type="EMBL" id="JBHUME010000005">
    <property type="protein sequence ID" value="MFD2612182.1"/>
    <property type="molecule type" value="Genomic_DNA"/>
</dbReference>
<feature type="transmembrane region" description="Helical" evidence="7">
    <location>
        <begin position="344"/>
        <end position="361"/>
    </location>
</feature>